<evidence type="ECO:0000313" key="2">
    <source>
        <dbReference type="EMBL" id="MBA8956816.1"/>
    </source>
</evidence>
<comment type="caution">
    <text evidence="2">The sequence shown here is derived from an EMBL/GenBank/DDBJ whole genome shotgun (WGS) entry which is preliminary data.</text>
</comment>
<dbReference type="PANTHER" id="PTHR23537">
    <property type="match status" value="1"/>
</dbReference>
<protein>
    <submittedName>
        <fullName evidence="2">Putative MFS family arabinose efflux permease</fullName>
    </submittedName>
</protein>
<dbReference type="Gene3D" id="1.20.1250.20">
    <property type="entry name" value="MFS general substrate transporter like domains"/>
    <property type="match status" value="1"/>
</dbReference>
<evidence type="ECO:0000313" key="3">
    <source>
        <dbReference type="Proteomes" id="UP000572680"/>
    </source>
</evidence>
<dbReference type="InterPro" id="IPR010645">
    <property type="entry name" value="MFS_4"/>
</dbReference>
<feature type="transmembrane region" description="Helical" evidence="1">
    <location>
        <begin position="279"/>
        <end position="297"/>
    </location>
</feature>
<dbReference type="GO" id="GO:0005886">
    <property type="term" value="C:plasma membrane"/>
    <property type="evidence" value="ECO:0007669"/>
    <property type="project" value="TreeGrafter"/>
</dbReference>
<feature type="transmembrane region" description="Helical" evidence="1">
    <location>
        <begin position="303"/>
        <end position="325"/>
    </location>
</feature>
<feature type="transmembrane region" description="Helical" evidence="1">
    <location>
        <begin position="368"/>
        <end position="385"/>
    </location>
</feature>
<dbReference type="Pfam" id="PF06779">
    <property type="entry name" value="MFS_4"/>
    <property type="match status" value="1"/>
</dbReference>
<reference evidence="2 3" key="1">
    <citation type="submission" date="2020-08" db="EMBL/GenBank/DDBJ databases">
        <title>Genomic Encyclopedia of Type Strains, Phase IV (KMG-IV): sequencing the most valuable type-strain genomes for metagenomic binning, comparative biology and taxonomic classification.</title>
        <authorList>
            <person name="Goeker M."/>
        </authorList>
    </citation>
    <scope>NUCLEOTIDE SEQUENCE [LARGE SCALE GENOMIC DNA]</scope>
    <source>
        <strain evidence="2 3">DSM 44197</strain>
    </source>
</reference>
<accession>A0A7W3QRL3</accession>
<dbReference type="PANTHER" id="PTHR23537:SF1">
    <property type="entry name" value="SUGAR TRANSPORTER"/>
    <property type="match status" value="1"/>
</dbReference>
<feature type="transmembrane region" description="Helical" evidence="1">
    <location>
        <begin position="148"/>
        <end position="170"/>
    </location>
</feature>
<keyword evidence="1" id="KW-1133">Transmembrane helix</keyword>
<dbReference type="AlphaFoldDB" id="A0A7W3QRL3"/>
<keyword evidence="1" id="KW-0812">Transmembrane</keyword>
<evidence type="ECO:0000256" key="1">
    <source>
        <dbReference type="SAM" id="Phobius"/>
    </source>
</evidence>
<feature type="transmembrane region" description="Helical" evidence="1">
    <location>
        <begin position="337"/>
        <end position="356"/>
    </location>
</feature>
<dbReference type="EMBL" id="JACJIA010000018">
    <property type="protein sequence ID" value="MBA8956816.1"/>
    <property type="molecule type" value="Genomic_DNA"/>
</dbReference>
<dbReference type="Proteomes" id="UP000572680">
    <property type="component" value="Unassembled WGS sequence"/>
</dbReference>
<feature type="transmembrane region" description="Helical" evidence="1">
    <location>
        <begin position="61"/>
        <end position="81"/>
    </location>
</feature>
<keyword evidence="1" id="KW-0472">Membrane</keyword>
<feature type="transmembrane region" description="Helical" evidence="1">
    <location>
        <begin position="176"/>
        <end position="197"/>
    </location>
</feature>
<gene>
    <name evidence="2" type="ORF">HNR61_008506</name>
</gene>
<feature type="transmembrane region" description="Helical" evidence="1">
    <location>
        <begin position="23"/>
        <end position="41"/>
    </location>
</feature>
<sequence>MSPSPAGTVDSTSRPAPGHHWTAVRLALGTASALGISRFAYGLLLPAMREDLRWTLAEAGGMGTANGLGYLLGALATAAVVRRRGTATAFRAGMALTAVSLAATAVSDAYAALLAARVLAGATGAVVFVSGGVIASRIAARAGSGLPITVYFAGTGLGIALSGAAIPALGEHWRPAWLGLAVAAALATAASWTAAGTEDGARDAGSGRARMRPLWRPALAYLLFAAGYITYITFLSAYLADRNASLGQVVLTWTVLGLAVMAAPALWSRPTARWPGTRALTTLLAVLGGGSALALAAPTPPVILLSALVYGATFMGVPAAVTALIRTRTAPADWTATLAAFTTVFAAGQTAGPWIAGLVADRTSTEAALAWTAILCLAAALIAAGHRERPAPRRP</sequence>
<dbReference type="SUPFAM" id="SSF103473">
    <property type="entry name" value="MFS general substrate transporter"/>
    <property type="match status" value="1"/>
</dbReference>
<name>A0A7W3QRL3_ACTNM</name>
<keyword evidence="3" id="KW-1185">Reference proteome</keyword>
<proteinExistence type="predicted"/>
<feature type="transmembrane region" description="Helical" evidence="1">
    <location>
        <begin position="218"/>
        <end position="240"/>
    </location>
</feature>
<dbReference type="RefSeq" id="WP_182848699.1">
    <property type="nucleotide sequence ID" value="NZ_BAAALP010000054.1"/>
</dbReference>
<organism evidence="2 3">
    <name type="scientific">Actinomadura namibiensis</name>
    <dbReference type="NCBI Taxonomy" id="182080"/>
    <lineage>
        <taxon>Bacteria</taxon>
        <taxon>Bacillati</taxon>
        <taxon>Actinomycetota</taxon>
        <taxon>Actinomycetes</taxon>
        <taxon>Streptosporangiales</taxon>
        <taxon>Thermomonosporaceae</taxon>
        <taxon>Actinomadura</taxon>
    </lineage>
</organism>
<dbReference type="InterPro" id="IPR036259">
    <property type="entry name" value="MFS_trans_sf"/>
</dbReference>
<feature type="transmembrane region" description="Helical" evidence="1">
    <location>
        <begin position="93"/>
        <end position="112"/>
    </location>
</feature>
<feature type="transmembrane region" description="Helical" evidence="1">
    <location>
        <begin position="118"/>
        <end position="136"/>
    </location>
</feature>
<feature type="transmembrane region" description="Helical" evidence="1">
    <location>
        <begin position="246"/>
        <end position="267"/>
    </location>
</feature>